<feature type="transmembrane region" description="Helical" evidence="6">
    <location>
        <begin position="144"/>
        <end position="176"/>
    </location>
</feature>
<evidence type="ECO:0000256" key="4">
    <source>
        <dbReference type="ARBA" id="ARBA00023136"/>
    </source>
</evidence>
<feature type="transmembrane region" description="Helical" evidence="6">
    <location>
        <begin position="63"/>
        <end position="95"/>
    </location>
</feature>
<dbReference type="GeneID" id="26802151"/>
<comment type="caution">
    <text evidence="8">The sequence shown here is derived from an EMBL/GenBank/DDBJ whole genome shotgun (WGS) entry which is preliminary data.</text>
</comment>
<proteinExistence type="predicted"/>
<evidence type="ECO:0000313" key="9">
    <source>
        <dbReference type="Proteomes" id="UP000037505"/>
    </source>
</evidence>
<evidence type="ECO:0000313" key="8">
    <source>
        <dbReference type="EMBL" id="KNG91275.1"/>
    </source>
</evidence>
<evidence type="ECO:0000256" key="1">
    <source>
        <dbReference type="ARBA" id="ARBA00004141"/>
    </source>
</evidence>
<gene>
    <name evidence="8" type="ORF">ANOM_000347</name>
</gene>
<feature type="transmembrane region" description="Helical" evidence="6">
    <location>
        <begin position="20"/>
        <end position="42"/>
    </location>
</feature>
<evidence type="ECO:0000256" key="3">
    <source>
        <dbReference type="ARBA" id="ARBA00022989"/>
    </source>
</evidence>
<comment type="subcellular location">
    <subcellularLocation>
        <location evidence="1">Membrane</location>
        <topology evidence="1">Multi-pass membrane protein</topology>
    </subcellularLocation>
</comment>
<dbReference type="Proteomes" id="UP000037505">
    <property type="component" value="Unassembled WGS sequence"/>
</dbReference>
<evidence type="ECO:0000259" key="7">
    <source>
        <dbReference type="Pfam" id="PF01284"/>
    </source>
</evidence>
<feature type="region of interest" description="Disordered" evidence="5">
    <location>
        <begin position="187"/>
        <end position="210"/>
    </location>
</feature>
<keyword evidence="4 6" id="KW-0472">Membrane</keyword>
<dbReference type="EMBL" id="JNOM01000004">
    <property type="protein sequence ID" value="KNG91275.1"/>
    <property type="molecule type" value="Genomic_DNA"/>
</dbReference>
<name>A0A0L1JHM8_ASPN3</name>
<keyword evidence="3 6" id="KW-1133">Transmembrane helix</keyword>
<evidence type="ECO:0000256" key="5">
    <source>
        <dbReference type="SAM" id="MobiDB-lite"/>
    </source>
</evidence>
<feature type="non-terminal residue" evidence="8">
    <location>
        <position position="1"/>
    </location>
</feature>
<sequence length="210" mass="22899">LKPVLHTLTMNLRQVLPFALLGTTFVFAVIELGLTGHLVSFFSQSNREYRYDPSRNGYTSQRVTIAVPSILAFILFNSVWTMLASVAAAVVPWIFRSKAATNTALNTIITIGLLGLYSVTMVFWLASFATMAARLSHTYGTSDYVNAIIAFAVLLWVLFCVLTLAVTLGICGILKFDLPGYRPLGRKETPSTAPATTPATAPQSTQMDQV</sequence>
<keyword evidence="2 6" id="KW-0812">Transmembrane</keyword>
<feature type="compositionally biased region" description="Low complexity" evidence="5">
    <location>
        <begin position="190"/>
        <end position="210"/>
    </location>
</feature>
<dbReference type="Pfam" id="PF01284">
    <property type="entry name" value="MARVEL"/>
    <property type="match status" value="1"/>
</dbReference>
<dbReference type="InterPro" id="IPR008253">
    <property type="entry name" value="Marvel"/>
</dbReference>
<keyword evidence="9" id="KW-1185">Reference proteome</keyword>
<feature type="domain" description="MARVEL" evidence="7">
    <location>
        <begin position="16"/>
        <end position="163"/>
    </location>
</feature>
<accession>A0A0L1JHM8</accession>
<protein>
    <submittedName>
        <fullName evidence="8">Integral membrane protein</fullName>
    </submittedName>
</protein>
<dbReference type="STRING" id="1509407.A0A0L1JHM8"/>
<dbReference type="GO" id="GO:0016020">
    <property type="term" value="C:membrane"/>
    <property type="evidence" value="ECO:0007669"/>
    <property type="project" value="UniProtKB-SubCell"/>
</dbReference>
<feature type="transmembrane region" description="Helical" evidence="6">
    <location>
        <begin position="107"/>
        <end position="132"/>
    </location>
</feature>
<dbReference type="OrthoDB" id="2117453at2759"/>
<dbReference type="AlphaFoldDB" id="A0A0L1JHM8"/>
<evidence type="ECO:0000256" key="6">
    <source>
        <dbReference type="SAM" id="Phobius"/>
    </source>
</evidence>
<evidence type="ECO:0000256" key="2">
    <source>
        <dbReference type="ARBA" id="ARBA00022692"/>
    </source>
</evidence>
<dbReference type="RefSeq" id="XP_015412198.1">
    <property type="nucleotide sequence ID" value="XM_015545605.1"/>
</dbReference>
<organism evidence="8 9">
    <name type="scientific">Aspergillus nomiae NRRL (strain ATCC 15546 / NRRL 13137 / CBS 260.88 / M93)</name>
    <dbReference type="NCBI Taxonomy" id="1509407"/>
    <lineage>
        <taxon>Eukaryota</taxon>
        <taxon>Fungi</taxon>
        <taxon>Dikarya</taxon>
        <taxon>Ascomycota</taxon>
        <taxon>Pezizomycotina</taxon>
        <taxon>Eurotiomycetes</taxon>
        <taxon>Eurotiomycetidae</taxon>
        <taxon>Eurotiales</taxon>
        <taxon>Aspergillaceae</taxon>
        <taxon>Aspergillus</taxon>
        <taxon>Aspergillus subgen. Circumdati</taxon>
    </lineage>
</organism>
<reference evidence="8 9" key="1">
    <citation type="submission" date="2014-06" db="EMBL/GenBank/DDBJ databases">
        <title>The Genome of the Aflatoxigenic Filamentous Fungus Aspergillus nomius.</title>
        <authorList>
            <person name="Moore M.G."/>
            <person name="Shannon B.M."/>
            <person name="Brian M.M."/>
        </authorList>
    </citation>
    <scope>NUCLEOTIDE SEQUENCE [LARGE SCALE GENOMIC DNA]</scope>
    <source>
        <strain evidence="8 9">NRRL 13137</strain>
    </source>
</reference>